<accession>A0A8T0F4Q5</accession>
<keyword evidence="2" id="KW-1185">Reference proteome</keyword>
<organism evidence="1 2">
    <name type="scientific">Argiope bruennichi</name>
    <name type="common">Wasp spider</name>
    <name type="synonym">Aranea bruennichi</name>
    <dbReference type="NCBI Taxonomy" id="94029"/>
    <lineage>
        <taxon>Eukaryota</taxon>
        <taxon>Metazoa</taxon>
        <taxon>Ecdysozoa</taxon>
        <taxon>Arthropoda</taxon>
        <taxon>Chelicerata</taxon>
        <taxon>Arachnida</taxon>
        <taxon>Araneae</taxon>
        <taxon>Araneomorphae</taxon>
        <taxon>Entelegynae</taxon>
        <taxon>Araneoidea</taxon>
        <taxon>Araneidae</taxon>
        <taxon>Argiope</taxon>
    </lineage>
</organism>
<reference evidence="1" key="2">
    <citation type="submission" date="2020-06" db="EMBL/GenBank/DDBJ databases">
        <authorList>
            <person name="Sheffer M."/>
        </authorList>
    </citation>
    <scope>NUCLEOTIDE SEQUENCE</scope>
</reference>
<evidence type="ECO:0000313" key="2">
    <source>
        <dbReference type="Proteomes" id="UP000807504"/>
    </source>
</evidence>
<name>A0A8T0F4Q5_ARGBR</name>
<reference evidence="1" key="1">
    <citation type="journal article" date="2020" name="bioRxiv">
        <title>Chromosome-level reference genome of the European wasp spider Argiope bruennichi: a resource for studies on range expansion and evolutionary adaptation.</title>
        <authorList>
            <person name="Sheffer M.M."/>
            <person name="Hoppe A."/>
            <person name="Krehenwinkel H."/>
            <person name="Uhl G."/>
            <person name="Kuss A.W."/>
            <person name="Jensen L."/>
            <person name="Jensen C."/>
            <person name="Gillespie R.G."/>
            <person name="Hoff K.J."/>
            <person name="Prost S."/>
        </authorList>
    </citation>
    <scope>NUCLEOTIDE SEQUENCE</scope>
</reference>
<proteinExistence type="predicted"/>
<dbReference type="EMBL" id="JABXBU010000030">
    <property type="protein sequence ID" value="KAF8784390.1"/>
    <property type="molecule type" value="Genomic_DNA"/>
</dbReference>
<protein>
    <submittedName>
        <fullName evidence="1">Uncharacterized protein</fullName>
    </submittedName>
</protein>
<evidence type="ECO:0000313" key="1">
    <source>
        <dbReference type="EMBL" id="KAF8784390.1"/>
    </source>
</evidence>
<sequence>MVKCFEETDNFVVKAGRGRKTQIPEVIEDFAISVVEQAKSNTSSTSSARIVSSVIYRRSISGFQEVRFEVREK</sequence>
<dbReference type="Proteomes" id="UP000807504">
    <property type="component" value="Unassembled WGS sequence"/>
</dbReference>
<comment type="caution">
    <text evidence="1">The sequence shown here is derived from an EMBL/GenBank/DDBJ whole genome shotgun (WGS) entry which is preliminary data.</text>
</comment>
<gene>
    <name evidence="1" type="ORF">HNY73_010071</name>
</gene>
<dbReference type="AlphaFoldDB" id="A0A8T0F4Q5"/>